<dbReference type="PROSITE" id="PS51257">
    <property type="entry name" value="PROKAR_LIPOPROTEIN"/>
    <property type="match status" value="1"/>
</dbReference>
<dbReference type="Proteomes" id="UP000188993">
    <property type="component" value="Chromosome"/>
</dbReference>
<dbReference type="AlphaFoldDB" id="A0A1S6INS4"/>
<evidence type="ECO:0000313" key="4">
    <source>
        <dbReference type="Proteomes" id="UP000188993"/>
    </source>
</evidence>
<name>A0A1S6INS4_9LACT</name>
<organism evidence="3 4">
    <name type="scientific">Jeotgalibaca dankookensis</name>
    <dbReference type="NCBI Taxonomy" id="708126"/>
    <lineage>
        <taxon>Bacteria</taxon>
        <taxon>Bacillati</taxon>
        <taxon>Bacillota</taxon>
        <taxon>Bacilli</taxon>
        <taxon>Lactobacillales</taxon>
        <taxon>Carnobacteriaceae</taxon>
        <taxon>Jeotgalibaca</taxon>
    </lineage>
</organism>
<dbReference type="KEGG" id="jda:BW727_100757"/>
<evidence type="ECO:0000313" key="3">
    <source>
        <dbReference type="EMBL" id="AQS53150.1"/>
    </source>
</evidence>
<accession>A0A1S6INS4</accession>
<sequence>MKKYMKKLNLLVGMSFLFLIGCSGTNLSEAFNQEEVTQQAKETIRIINNEDSQSLLEMSTVQMKAGLSEDVLEQIYAAIKEAGEFESFEDISVAGDKDKSTEEEYAVAVVNTKYENKKITYTITFSSQMKLAGLYYK</sequence>
<dbReference type="EMBL" id="CP019728">
    <property type="protein sequence ID" value="AQS53150.1"/>
    <property type="molecule type" value="Genomic_DNA"/>
</dbReference>
<dbReference type="OrthoDB" id="1698687at2"/>
<feature type="domain" description="DUF3887" evidence="2">
    <location>
        <begin position="40"/>
        <end position="134"/>
    </location>
</feature>
<feature type="signal peptide" evidence="1">
    <location>
        <begin position="1"/>
        <end position="28"/>
    </location>
</feature>
<protein>
    <recommendedName>
        <fullName evidence="2">DUF3887 domain-containing protein</fullName>
    </recommendedName>
</protein>
<dbReference type="STRING" id="708126.BW727_100757"/>
<feature type="chain" id="PRO_5038883582" description="DUF3887 domain-containing protein" evidence="1">
    <location>
        <begin position="29"/>
        <end position="137"/>
    </location>
</feature>
<keyword evidence="4" id="KW-1185">Reference proteome</keyword>
<dbReference type="Gene3D" id="3.10.450.590">
    <property type="match status" value="1"/>
</dbReference>
<evidence type="ECO:0000256" key="1">
    <source>
        <dbReference type="SAM" id="SignalP"/>
    </source>
</evidence>
<proteinExistence type="predicted"/>
<dbReference type="Pfam" id="PF13026">
    <property type="entry name" value="DUF3887"/>
    <property type="match status" value="1"/>
</dbReference>
<keyword evidence="1" id="KW-0732">Signal</keyword>
<dbReference type="InterPro" id="IPR024981">
    <property type="entry name" value="DUF3887"/>
</dbReference>
<gene>
    <name evidence="3" type="ORF">BW727_100757</name>
</gene>
<reference evidence="3 4" key="1">
    <citation type="journal article" date="2014" name="Int. J. Syst. Evol. Microbiol.">
        <title>Jeotgalibaca dankookensis gen. nov., sp. nov., a member of the family Carnobacteriaceae, isolated from seujeot (Korean traditional food).</title>
        <authorList>
            <person name="Lee D.G."/>
            <person name="Trujillo M.E."/>
            <person name="Kang H."/>
            <person name="Ahn T.Y."/>
        </authorList>
    </citation>
    <scope>NUCLEOTIDE SEQUENCE [LARGE SCALE GENOMIC DNA]</scope>
    <source>
        <strain evidence="3 4">EX-07</strain>
    </source>
</reference>
<dbReference type="RefSeq" id="WP_062471100.1">
    <property type="nucleotide sequence ID" value="NZ_BBYN01000026.1"/>
</dbReference>
<evidence type="ECO:0000259" key="2">
    <source>
        <dbReference type="Pfam" id="PF13026"/>
    </source>
</evidence>